<feature type="transmembrane region" description="Helical" evidence="5">
    <location>
        <begin position="12"/>
        <end position="32"/>
    </location>
</feature>
<comment type="caution">
    <text evidence="6">The sequence shown here is derived from an EMBL/GenBank/DDBJ whole genome shotgun (WGS) entry which is preliminary data.</text>
</comment>
<proteinExistence type="predicted"/>
<name>A0A549STN2_9HYPH</name>
<dbReference type="Pfam" id="PF01124">
    <property type="entry name" value="MAPEG"/>
    <property type="match status" value="1"/>
</dbReference>
<evidence type="ECO:0008006" key="8">
    <source>
        <dbReference type="Google" id="ProtNLM"/>
    </source>
</evidence>
<dbReference type="Gene3D" id="1.20.120.550">
    <property type="entry name" value="Membrane associated eicosanoid/glutathione metabolism-like domain"/>
    <property type="match status" value="1"/>
</dbReference>
<dbReference type="PANTHER" id="PTHR35371:SF1">
    <property type="entry name" value="BLR7753 PROTEIN"/>
    <property type="match status" value="1"/>
</dbReference>
<dbReference type="InterPro" id="IPR001129">
    <property type="entry name" value="Membr-assoc_MAPEG"/>
</dbReference>
<dbReference type="AlphaFoldDB" id="A0A549STN2"/>
<feature type="transmembrane region" description="Helical" evidence="5">
    <location>
        <begin position="71"/>
        <end position="99"/>
    </location>
</feature>
<keyword evidence="7" id="KW-1185">Reference proteome</keyword>
<dbReference type="InterPro" id="IPR023352">
    <property type="entry name" value="MAPEG-like_dom_sf"/>
</dbReference>
<dbReference type="PANTHER" id="PTHR35371">
    <property type="entry name" value="INNER MEMBRANE PROTEIN"/>
    <property type="match status" value="1"/>
</dbReference>
<evidence type="ECO:0000256" key="5">
    <source>
        <dbReference type="SAM" id="Phobius"/>
    </source>
</evidence>
<accession>A0A549STN2</accession>
<evidence type="ECO:0000256" key="1">
    <source>
        <dbReference type="ARBA" id="ARBA00004370"/>
    </source>
</evidence>
<dbReference type="RefSeq" id="WP_143127592.1">
    <property type="nucleotide sequence ID" value="NZ_VJMG01000080.1"/>
</dbReference>
<evidence type="ECO:0000256" key="4">
    <source>
        <dbReference type="ARBA" id="ARBA00023136"/>
    </source>
</evidence>
<dbReference type="GO" id="GO:0016020">
    <property type="term" value="C:membrane"/>
    <property type="evidence" value="ECO:0007669"/>
    <property type="project" value="UniProtKB-SubCell"/>
</dbReference>
<evidence type="ECO:0000313" key="6">
    <source>
        <dbReference type="EMBL" id="TRL33011.1"/>
    </source>
</evidence>
<evidence type="ECO:0000313" key="7">
    <source>
        <dbReference type="Proteomes" id="UP000316801"/>
    </source>
</evidence>
<organism evidence="6 7">
    <name type="scientific">Rhizobium straminoryzae</name>
    <dbReference type="NCBI Taxonomy" id="1387186"/>
    <lineage>
        <taxon>Bacteria</taxon>
        <taxon>Pseudomonadati</taxon>
        <taxon>Pseudomonadota</taxon>
        <taxon>Alphaproteobacteria</taxon>
        <taxon>Hyphomicrobiales</taxon>
        <taxon>Rhizobiaceae</taxon>
        <taxon>Rhizobium/Agrobacterium group</taxon>
        <taxon>Rhizobium</taxon>
    </lineage>
</organism>
<keyword evidence="4 5" id="KW-0472">Membrane</keyword>
<dbReference type="SUPFAM" id="SSF161084">
    <property type="entry name" value="MAPEG domain-like"/>
    <property type="match status" value="1"/>
</dbReference>
<gene>
    <name evidence="6" type="ORF">FNA46_23175</name>
</gene>
<feature type="transmembrane region" description="Helical" evidence="5">
    <location>
        <begin position="119"/>
        <end position="136"/>
    </location>
</feature>
<reference evidence="6 7" key="1">
    <citation type="submission" date="2019-07" db="EMBL/GenBank/DDBJ databases">
        <title>Ln-dependent methylotrophs.</title>
        <authorList>
            <person name="Tani A."/>
        </authorList>
    </citation>
    <scope>NUCLEOTIDE SEQUENCE [LARGE SCALE GENOMIC DNA]</scope>
    <source>
        <strain evidence="6 7">SM12</strain>
    </source>
</reference>
<evidence type="ECO:0000256" key="2">
    <source>
        <dbReference type="ARBA" id="ARBA00022692"/>
    </source>
</evidence>
<dbReference type="Proteomes" id="UP000316801">
    <property type="component" value="Unassembled WGS sequence"/>
</dbReference>
<protein>
    <recommendedName>
        <fullName evidence="8">MAPEG family protein</fullName>
    </recommendedName>
</protein>
<comment type="subcellular location">
    <subcellularLocation>
        <location evidence="1">Membrane</location>
    </subcellularLocation>
</comment>
<keyword evidence="3 5" id="KW-1133">Transmembrane helix</keyword>
<evidence type="ECO:0000256" key="3">
    <source>
        <dbReference type="ARBA" id="ARBA00022989"/>
    </source>
</evidence>
<dbReference type="EMBL" id="VJMG01000080">
    <property type="protein sequence ID" value="TRL33011.1"/>
    <property type="molecule type" value="Genomic_DNA"/>
</dbReference>
<sequence length="137" mass="14817">MDTIASHATPYVALLAVSVVLLVLHIMLQGFLATRELGSQWNAGPRDEGLKPKSPLAGRAERASSNYRETYPAVVGLLLALAFYGDLAGWGLIGGWLWLTCRIVYLPLYLAGIPYLRSLVWLGSLGGIGLMMLGLFV</sequence>
<keyword evidence="2 5" id="KW-0812">Transmembrane</keyword>